<dbReference type="AlphaFoldDB" id="A0A6L6HWH4"/>
<gene>
    <name evidence="1" type="ORF">GIY56_15420</name>
</gene>
<protein>
    <submittedName>
        <fullName evidence="1">Uncharacterized protein</fullName>
    </submittedName>
</protein>
<name>A0A6L6HWH4_9RHOB</name>
<organism evidence="1 2">
    <name type="scientific">Paracoccus lichenicola</name>
    <dbReference type="NCBI Taxonomy" id="2665644"/>
    <lineage>
        <taxon>Bacteria</taxon>
        <taxon>Pseudomonadati</taxon>
        <taxon>Pseudomonadota</taxon>
        <taxon>Alphaproteobacteria</taxon>
        <taxon>Rhodobacterales</taxon>
        <taxon>Paracoccaceae</taxon>
        <taxon>Paracoccus</taxon>
    </lineage>
</organism>
<dbReference type="Proteomes" id="UP000481417">
    <property type="component" value="Unassembled WGS sequence"/>
</dbReference>
<evidence type="ECO:0000313" key="1">
    <source>
        <dbReference type="EMBL" id="MTE01678.1"/>
    </source>
</evidence>
<keyword evidence="2" id="KW-1185">Reference proteome</keyword>
<sequence>MPVIAYNDADIVDRDVLIRRINPAEHVVPDGNGGQRLSTKAISSSSTAPYGMSVDAMQLMEIANIDVREFVTCPKYVASVQFSAGVARSAGLLVGYHPLEKDGDAPANPYHAEVWSHPDPSRDFSKRQKKDILNTCEWFVALDGVSIPRKNA</sequence>
<evidence type="ECO:0000313" key="2">
    <source>
        <dbReference type="Proteomes" id="UP000481417"/>
    </source>
</evidence>
<comment type="caution">
    <text evidence="1">The sequence shown here is derived from an EMBL/GenBank/DDBJ whole genome shotgun (WGS) entry which is preliminary data.</text>
</comment>
<dbReference type="RefSeq" id="WP_154765758.1">
    <property type="nucleotide sequence ID" value="NZ_WMBT01000013.1"/>
</dbReference>
<reference evidence="1 2" key="1">
    <citation type="submission" date="2019-11" db="EMBL/GenBank/DDBJ databases">
        <authorList>
            <person name="Lang L."/>
        </authorList>
    </citation>
    <scope>NUCLEOTIDE SEQUENCE [LARGE SCALE GENOMIC DNA]</scope>
    <source>
        <strain evidence="1 2">YIM 132242</strain>
    </source>
</reference>
<dbReference type="EMBL" id="WMBT01000013">
    <property type="protein sequence ID" value="MTE01678.1"/>
    <property type="molecule type" value="Genomic_DNA"/>
</dbReference>
<proteinExistence type="predicted"/>
<accession>A0A6L6HWH4</accession>